<proteinExistence type="predicted"/>
<name>A0A438I473_VITVI</name>
<accession>A0A438I473</accession>
<dbReference type="Proteomes" id="UP000288805">
    <property type="component" value="Unassembled WGS sequence"/>
</dbReference>
<evidence type="ECO:0000313" key="2">
    <source>
        <dbReference type="Proteomes" id="UP000288805"/>
    </source>
</evidence>
<evidence type="ECO:0000313" key="1">
    <source>
        <dbReference type="EMBL" id="RVW91505.1"/>
    </source>
</evidence>
<sequence length="95" mass="10866">MSRQYQSRALNPGGCPCQGTGAKAGRVTPISMARATRPSHTKFTMSSPLVDDFRKTVESAKFKFLKYCHKSVRSYFIEHENLEKRKSKLYFESNI</sequence>
<comment type="caution">
    <text evidence="1">The sequence shown here is derived from an EMBL/GenBank/DDBJ whole genome shotgun (WGS) entry which is preliminary data.</text>
</comment>
<organism evidence="1 2">
    <name type="scientific">Vitis vinifera</name>
    <name type="common">Grape</name>
    <dbReference type="NCBI Taxonomy" id="29760"/>
    <lineage>
        <taxon>Eukaryota</taxon>
        <taxon>Viridiplantae</taxon>
        <taxon>Streptophyta</taxon>
        <taxon>Embryophyta</taxon>
        <taxon>Tracheophyta</taxon>
        <taxon>Spermatophyta</taxon>
        <taxon>Magnoliopsida</taxon>
        <taxon>eudicotyledons</taxon>
        <taxon>Gunneridae</taxon>
        <taxon>Pentapetalae</taxon>
        <taxon>rosids</taxon>
        <taxon>Vitales</taxon>
        <taxon>Vitaceae</taxon>
        <taxon>Viteae</taxon>
        <taxon>Vitis</taxon>
    </lineage>
</organism>
<gene>
    <name evidence="1" type="ORF">CK203_046172</name>
</gene>
<reference evidence="1 2" key="1">
    <citation type="journal article" date="2018" name="PLoS Genet.">
        <title>Population sequencing reveals clonal diversity and ancestral inbreeding in the grapevine cultivar Chardonnay.</title>
        <authorList>
            <person name="Roach M.J."/>
            <person name="Johnson D.L."/>
            <person name="Bohlmann J."/>
            <person name="van Vuuren H.J."/>
            <person name="Jones S.J."/>
            <person name="Pretorius I.S."/>
            <person name="Schmidt S.A."/>
            <person name="Borneman A.R."/>
        </authorList>
    </citation>
    <scope>NUCLEOTIDE SEQUENCE [LARGE SCALE GENOMIC DNA]</scope>
    <source>
        <strain evidence="2">cv. Chardonnay</strain>
        <tissue evidence="1">Leaf</tissue>
    </source>
</reference>
<protein>
    <submittedName>
        <fullName evidence="1">Uncharacterized protein</fullName>
    </submittedName>
</protein>
<dbReference type="EMBL" id="QGNW01000144">
    <property type="protein sequence ID" value="RVW91505.1"/>
    <property type="molecule type" value="Genomic_DNA"/>
</dbReference>
<dbReference type="AlphaFoldDB" id="A0A438I473"/>